<dbReference type="Proteomes" id="UP000038045">
    <property type="component" value="Unplaced"/>
</dbReference>
<name>A0A0N4ZV15_PARTI</name>
<evidence type="ECO:0000313" key="4">
    <source>
        <dbReference type="WBParaSite" id="PTRK_0001242600.1"/>
    </source>
</evidence>
<feature type="chain" id="PRO_5005892237" evidence="2">
    <location>
        <begin position="20"/>
        <end position="232"/>
    </location>
</feature>
<dbReference type="AlphaFoldDB" id="A0A0N4ZV15"/>
<feature type="transmembrane region" description="Helical" evidence="1">
    <location>
        <begin position="192"/>
        <end position="212"/>
    </location>
</feature>
<protein>
    <submittedName>
        <fullName evidence="4">Unspecified product</fullName>
    </submittedName>
</protein>
<accession>A0A0N4ZV15</accession>
<dbReference type="WBParaSite" id="PTRK_0001242600.1">
    <property type="protein sequence ID" value="PTRK_0001242600.1"/>
    <property type="gene ID" value="PTRK_0001242600"/>
</dbReference>
<keyword evidence="1" id="KW-0472">Membrane</keyword>
<proteinExistence type="predicted"/>
<evidence type="ECO:0000256" key="1">
    <source>
        <dbReference type="SAM" id="Phobius"/>
    </source>
</evidence>
<reference evidence="4" key="1">
    <citation type="submission" date="2017-02" db="UniProtKB">
        <authorList>
            <consortium name="WormBaseParasite"/>
        </authorList>
    </citation>
    <scope>IDENTIFICATION</scope>
</reference>
<sequence length="232" mass="27922">MMIFKCIFLYFLVFYNCYGADIAVFYTKHDVNNSLLKFMKENYVTNFQLINERYSYCPNFEDIKIVNHNNCTLPVIFYPITNKSIDEKSNCLFKEYINQGFNEEYTLNNYMEIQRDNNTWVIQATKDKTKHHIEIILESSMNFYKNIYDALKKVMDFVEEEHYHECRTKKKMKDFEFLKQIGSDFIVISKNYWITIMLLLMLSLMIGIYLLISYTIMAKKNLKNYVVTESQI</sequence>
<evidence type="ECO:0000313" key="3">
    <source>
        <dbReference type="Proteomes" id="UP000038045"/>
    </source>
</evidence>
<organism evidence="3 4">
    <name type="scientific">Parastrongyloides trichosuri</name>
    <name type="common">Possum-specific nematode worm</name>
    <dbReference type="NCBI Taxonomy" id="131310"/>
    <lineage>
        <taxon>Eukaryota</taxon>
        <taxon>Metazoa</taxon>
        <taxon>Ecdysozoa</taxon>
        <taxon>Nematoda</taxon>
        <taxon>Chromadorea</taxon>
        <taxon>Rhabditida</taxon>
        <taxon>Tylenchina</taxon>
        <taxon>Panagrolaimomorpha</taxon>
        <taxon>Strongyloidoidea</taxon>
        <taxon>Strongyloididae</taxon>
        <taxon>Parastrongyloides</taxon>
    </lineage>
</organism>
<keyword evidence="1" id="KW-0812">Transmembrane</keyword>
<feature type="signal peptide" evidence="2">
    <location>
        <begin position="1"/>
        <end position="19"/>
    </location>
</feature>
<keyword evidence="3" id="KW-1185">Reference proteome</keyword>
<keyword evidence="2" id="KW-0732">Signal</keyword>
<keyword evidence="1" id="KW-1133">Transmembrane helix</keyword>
<evidence type="ECO:0000256" key="2">
    <source>
        <dbReference type="SAM" id="SignalP"/>
    </source>
</evidence>